<dbReference type="GeneID" id="104245386"/>
<dbReference type="STRING" id="4096.A0A1U7YJ64"/>
<dbReference type="Proteomes" id="UP000189701">
    <property type="component" value="Unplaced"/>
</dbReference>
<gene>
    <name evidence="3" type="primary">LOC104245386</name>
</gene>
<dbReference type="InterPro" id="IPR008507">
    <property type="entry name" value="DUF789"/>
</dbReference>
<feature type="region of interest" description="Disordered" evidence="1">
    <location>
        <begin position="1"/>
        <end position="98"/>
    </location>
</feature>
<evidence type="ECO:0000313" key="2">
    <source>
        <dbReference type="Proteomes" id="UP000189701"/>
    </source>
</evidence>
<reference evidence="2" key="1">
    <citation type="journal article" date="2013" name="Genome Biol.">
        <title>Reference genomes and transcriptomes of Nicotiana sylvestris and Nicotiana tomentosiformis.</title>
        <authorList>
            <person name="Sierro N."/>
            <person name="Battey J.N."/>
            <person name="Ouadi S."/>
            <person name="Bovet L."/>
            <person name="Goepfert S."/>
            <person name="Bakaher N."/>
            <person name="Peitsch M.C."/>
            <person name="Ivanov N.V."/>
        </authorList>
    </citation>
    <scope>NUCLEOTIDE SEQUENCE [LARGE SCALE GENOMIC DNA]</scope>
</reference>
<dbReference type="OrthoDB" id="1716402at2759"/>
<dbReference type="eggNOG" id="ENOG502QUFP">
    <property type="taxonomic scope" value="Eukaryota"/>
</dbReference>
<protein>
    <submittedName>
        <fullName evidence="3">Myb-like protein P</fullName>
    </submittedName>
</protein>
<feature type="region of interest" description="Disordered" evidence="1">
    <location>
        <begin position="185"/>
        <end position="227"/>
    </location>
</feature>
<sequence>MAGSGSFAVSRSHGGDRFYNPPAMRRHQQMLLQQQQQQQLQKQQQQQQQQQLQRAANKAEAPAAEAAGNRTDSDDSTTTLSKTPSVCSAASPPRPPPVNVTNLDSLIESVTPFVPALHFSEVNVRGRRTREAESNPYYCLGDLWEAFSEWSVYGVGVPLLLNGKDSIIQYYVPFLSGIQLYVDPSKPSSRLRRPGEEGDADSSRETSSGGSSDCDERRSKSSSDGLWNQHSLVNQNAQQLNRLSLRDKSVTGSSSDEAEISNSLGVLLFEYLEQEQPHHRRPLADKIAVLASQFPVLKKCRSCDLLPSSWISVAWYPIYRIPMGPTLRDLDASFLTFHSLSTQSRALSTVQPRYHGATGRKVLGNVNACSRISLPVFGLATYKLKGSILSPCGPHESEQEDSLLQAADSWLRRLQVILPDYQFFRVHYSPWR</sequence>
<accession>A0A1U7YJ64</accession>
<feature type="compositionally biased region" description="Low complexity" evidence="1">
    <location>
        <begin position="29"/>
        <end position="67"/>
    </location>
</feature>
<dbReference type="AlphaFoldDB" id="A0A1U7YJ64"/>
<feature type="compositionally biased region" description="Basic and acidic residues" evidence="1">
    <location>
        <begin position="193"/>
        <end position="204"/>
    </location>
</feature>
<evidence type="ECO:0000313" key="3">
    <source>
        <dbReference type="RefSeq" id="XP_009799289.1"/>
    </source>
</evidence>
<dbReference type="PANTHER" id="PTHR31343:SF4">
    <property type="entry name" value="DUF789 DOMAIN-CONTAINING PROTEIN"/>
    <property type="match status" value="1"/>
</dbReference>
<evidence type="ECO:0000256" key="1">
    <source>
        <dbReference type="SAM" id="MobiDB-lite"/>
    </source>
</evidence>
<dbReference type="PANTHER" id="PTHR31343">
    <property type="entry name" value="T15D22.8"/>
    <property type="match status" value="1"/>
</dbReference>
<dbReference type="KEGG" id="nsy:104245386"/>
<keyword evidence="2" id="KW-1185">Reference proteome</keyword>
<dbReference type="Pfam" id="PF05623">
    <property type="entry name" value="DUF789"/>
    <property type="match status" value="1"/>
</dbReference>
<dbReference type="RefSeq" id="XP_009799289.1">
    <property type="nucleotide sequence ID" value="XM_009800987.1"/>
</dbReference>
<dbReference type="SUPFAM" id="SSF81995">
    <property type="entry name" value="beta-sandwich domain of Sec23/24"/>
    <property type="match status" value="1"/>
</dbReference>
<reference evidence="3" key="2">
    <citation type="submission" date="2025-08" db="UniProtKB">
        <authorList>
            <consortium name="RefSeq"/>
        </authorList>
    </citation>
    <scope>IDENTIFICATION</scope>
    <source>
        <tissue evidence="3">Leaf</tissue>
    </source>
</reference>
<organism evidence="2 3">
    <name type="scientific">Nicotiana sylvestris</name>
    <name type="common">Wood tobacco</name>
    <name type="synonym">South American tobacco</name>
    <dbReference type="NCBI Taxonomy" id="4096"/>
    <lineage>
        <taxon>Eukaryota</taxon>
        <taxon>Viridiplantae</taxon>
        <taxon>Streptophyta</taxon>
        <taxon>Embryophyta</taxon>
        <taxon>Tracheophyta</taxon>
        <taxon>Spermatophyta</taxon>
        <taxon>Magnoliopsida</taxon>
        <taxon>eudicotyledons</taxon>
        <taxon>Gunneridae</taxon>
        <taxon>Pentapetalae</taxon>
        <taxon>asterids</taxon>
        <taxon>lamiids</taxon>
        <taxon>Solanales</taxon>
        <taxon>Solanaceae</taxon>
        <taxon>Nicotianoideae</taxon>
        <taxon>Nicotianeae</taxon>
        <taxon>Nicotiana</taxon>
    </lineage>
</organism>
<proteinExistence type="predicted"/>
<name>A0A1U7YJ64_NICSY</name>